<dbReference type="AlphaFoldDB" id="A0A6A9UR53"/>
<dbReference type="NCBIfam" id="NF009314">
    <property type="entry name" value="PRK12674.1-2"/>
    <property type="match status" value="1"/>
</dbReference>
<feature type="transmembrane region" description="Helical" evidence="2">
    <location>
        <begin position="66"/>
        <end position="88"/>
    </location>
</feature>
<dbReference type="GO" id="GO:0015385">
    <property type="term" value="F:sodium:proton antiporter activity"/>
    <property type="evidence" value="ECO:0007669"/>
    <property type="project" value="TreeGrafter"/>
</dbReference>
<dbReference type="InterPro" id="IPR005133">
    <property type="entry name" value="PhaG_MnhG_YufB"/>
</dbReference>
<dbReference type="RefSeq" id="WP_331714365.1">
    <property type="nucleotide sequence ID" value="NZ_WPCU01000004.1"/>
</dbReference>
<reference evidence="3 4" key="1">
    <citation type="submission" date="2019-12" db="EMBL/GenBank/DDBJ databases">
        <title>Auraticoccus cholistani sp. nov., an actinomycete isolated from soil of Cholistan desert.</title>
        <authorList>
            <person name="Cheema M.T."/>
        </authorList>
    </citation>
    <scope>NUCLEOTIDE SEQUENCE [LARGE SCALE GENOMIC DNA]</scope>
    <source>
        <strain evidence="3 4">F435</strain>
    </source>
</reference>
<dbReference type="Proteomes" id="UP000435304">
    <property type="component" value="Unassembled WGS sequence"/>
</dbReference>
<dbReference type="NCBIfam" id="TIGR01300">
    <property type="entry name" value="CPA3_mnhG_phaG"/>
    <property type="match status" value="1"/>
</dbReference>
<dbReference type="PANTHER" id="PTHR34703">
    <property type="entry name" value="ANTIPORTER SUBUNIT MNHG2-RELATED"/>
    <property type="match status" value="1"/>
</dbReference>
<keyword evidence="2" id="KW-1133">Transmembrane helix</keyword>
<keyword evidence="2" id="KW-0472">Membrane</keyword>
<evidence type="ECO:0000256" key="1">
    <source>
        <dbReference type="ARBA" id="ARBA00008404"/>
    </source>
</evidence>
<dbReference type="PANTHER" id="PTHR34703:SF1">
    <property type="entry name" value="ANTIPORTER SUBUNIT MNHG2-RELATED"/>
    <property type="match status" value="1"/>
</dbReference>
<protein>
    <submittedName>
        <fullName evidence="3">Na+/H+ antiporter subunit G</fullName>
    </submittedName>
</protein>
<dbReference type="Pfam" id="PF03334">
    <property type="entry name" value="PhaG_MnhG_YufB"/>
    <property type="match status" value="1"/>
</dbReference>
<keyword evidence="2" id="KW-0812">Transmembrane</keyword>
<evidence type="ECO:0000313" key="4">
    <source>
        <dbReference type="Proteomes" id="UP000435304"/>
    </source>
</evidence>
<dbReference type="EMBL" id="WPCU01000004">
    <property type="protein sequence ID" value="MVA75223.1"/>
    <property type="molecule type" value="Genomic_DNA"/>
</dbReference>
<organism evidence="3 4">
    <name type="scientific">Auraticoccus cholistanensis</name>
    <dbReference type="NCBI Taxonomy" id="2656650"/>
    <lineage>
        <taxon>Bacteria</taxon>
        <taxon>Bacillati</taxon>
        <taxon>Actinomycetota</taxon>
        <taxon>Actinomycetes</taxon>
        <taxon>Propionibacteriales</taxon>
        <taxon>Propionibacteriaceae</taxon>
        <taxon>Auraticoccus</taxon>
    </lineage>
</organism>
<feature type="transmembrane region" description="Helical" evidence="2">
    <location>
        <begin position="44"/>
        <end position="60"/>
    </location>
</feature>
<comment type="caution">
    <text evidence="3">The sequence shown here is derived from an EMBL/GenBank/DDBJ whole genome shotgun (WGS) entry which is preliminary data.</text>
</comment>
<name>A0A6A9UR53_9ACTN</name>
<gene>
    <name evidence="3" type="ORF">GC722_04145</name>
</gene>
<feature type="transmembrane region" description="Helical" evidence="2">
    <location>
        <begin position="6"/>
        <end position="32"/>
    </location>
</feature>
<accession>A0A6A9UR53</accession>
<sequence>MLEQVLDIAGLVCLLLGSLLCLTAAIGVLRFGDLLTRMHAGTKPQVLGLLLVLLGVGLRLRTGIDMGMIVLIGLFQLLTVPVAAQLVARAAARTGQKRSEPPPPGA</sequence>
<evidence type="ECO:0000313" key="3">
    <source>
        <dbReference type="EMBL" id="MVA75223.1"/>
    </source>
</evidence>
<keyword evidence="4" id="KW-1185">Reference proteome</keyword>
<comment type="similarity">
    <text evidence="1">Belongs to the CPA3 antiporters (TC 2.A.63) subunit G family.</text>
</comment>
<proteinExistence type="inferred from homology"/>
<evidence type="ECO:0000256" key="2">
    <source>
        <dbReference type="SAM" id="Phobius"/>
    </source>
</evidence>